<sequence length="74" mass="8236">MSKNERAAESRSVHHCPACHRPVSDVIERRKSMGVTVPVWVAGPCHNPECTAYVPEHTDITSVRGSTWHAATDW</sequence>
<keyword evidence="2" id="KW-1185">Reference proteome</keyword>
<comment type="caution">
    <text evidence="1">The sequence shown here is derived from an EMBL/GenBank/DDBJ whole genome shotgun (WGS) entry which is preliminary data.</text>
</comment>
<proteinExistence type="predicted"/>
<reference evidence="2" key="1">
    <citation type="journal article" date="2019" name="Int. J. Syst. Evol. Microbiol.">
        <title>The Global Catalogue of Microorganisms (GCM) 10K type strain sequencing project: providing services to taxonomists for standard genome sequencing and annotation.</title>
        <authorList>
            <consortium name="The Broad Institute Genomics Platform"/>
            <consortium name="The Broad Institute Genome Sequencing Center for Infectious Disease"/>
            <person name="Wu L."/>
            <person name="Ma J."/>
        </authorList>
    </citation>
    <scope>NUCLEOTIDE SEQUENCE [LARGE SCALE GENOMIC DNA]</scope>
    <source>
        <strain evidence="2">JCM 18324</strain>
    </source>
</reference>
<evidence type="ECO:0000313" key="2">
    <source>
        <dbReference type="Proteomes" id="UP001501147"/>
    </source>
</evidence>
<protein>
    <submittedName>
        <fullName evidence="1">Uncharacterized protein</fullName>
    </submittedName>
</protein>
<dbReference type="RefSeq" id="WP_345608183.1">
    <property type="nucleotide sequence ID" value="NZ_BAABJV010000001.1"/>
</dbReference>
<dbReference type="Proteomes" id="UP001501147">
    <property type="component" value="Unassembled WGS sequence"/>
</dbReference>
<accession>A0ABP8ZMG9</accession>
<dbReference type="EMBL" id="BAABJV010000001">
    <property type="protein sequence ID" value="GAA4759980.1"/>
    <property type="molecule type" value="Genomic_DNA"/>
</dbReference>
<gene>
    <name evidence="1" type="ORF">GCM10023329_01190</name>
</gene>
<name>A0ABP8ZMG9_9ACTN</name>
<evidence type="ECO:0000313" key="1">
    <source>
        <dbReference type="EMBL" id="GAA4759980.1"/>
    </source>
</evidence>
<organism evidence="1 2">
    <name type="scientific">Streptomyces sanyensis</name>
    <dbReference type="NCBI Taxonomy" id="568869"/>
    <lineage>
        <taxon>Bacteria</taxon>
        <taxon>Bacillati</taxon>
        <taxon>Actinomycetota</taxon>
        <taxon>Actinomycetes</taxon>
        <taxon>Kitasatosporales</taxon>
        <taxon>Streptomycetaceae</taxon>
        <taxon>Streptomyces</taxon>
    </lineage>
</organism>